<protein>
    <submittedName>
        <fullName evidence="1">Uncharacterized protein</fullName>
    </submittedName>
</protein>
<dbReference type="EMBL" id="JASBWV010000036">
    <property type="protein sequence ID" value="KAJ9116555.1"/>
    <property type="molecule type" value="Genomic_DNA"/>
</dbReference>
<dbReference type="Proteomes" id="UP001234202">
    <property type="component" value="Unassembled WGS sequence"/>
</dbReference>
<name>A0ACC2WZ12_9TREE</name>
<reference evidence="1" key="1">
    <citation type="submission" date="2023-04" db="EMBL/GenBank/DDBJ databases">
        <title>Draft Genome sequencing of Naganishia species isolated from polar environments using Oxford Nanopore Technology.</title>
        <authorList>
            <person name="Leo P."/>
            <person name="Venkateswaran K."/>
        </authorList>
    </citation>
    <scope>NUCLEOTIDE SEQUENCE</scope>
    <source>
        <strain evidence="1">DBVPG 5303</strain>
    </source>
</reference>
<keyword evidence="2" id="KW-1185">Reference proteome</keyword>
<gene>
    <name evidence="1" type="ORF">QFC24_006727</name>
</gene>
<evidence type="ECO:0000313" key="2">
    <source>
        <dbReference type="Proteomes" id="UP001234202"/>
    </source>
</evidence>
<accession>A0ACC2WZ12</accession>
<comment type="caution">
    <text evidence="1">The sequence shown here is derived from an EMBL/GenBank/DDBJ whole genome shotgun (WGS) entry which is preliminary data.</text>
</comment>
<sequence>MTEHSNRNEVRAGIAGGGWEIVWGDLINEWDVVTLIVSIPTGSVGIWVSDQVQSQVQKFGQSLGDVSDDVVKQATDYLSDLLQHRRSGEKDINGLGVKAGIATYNRSIKGFLGSSKLPNNHQPYIGIRVTKPLPPKGAIATPEPPASVAPAPPVPAPVRRPIGGRENGPRILVSDLSGLTRSNSHLPLYASNKDQGRQRSVL</sequence>
<evidence type="ECO:0000313" key="1">
    <source>
        <dbReference type="EMBL" id="KAJ9116555.1"/>
    </source>
</evidence>
<proteinExistence type="predicted"/>
<organism evidence="1 2">
    <name type="scientific">Naganishia onofrii</name>
    <dbReference type="NCBI Taxonomy" id="1851511"/>
    <lineage>
        <taxon>Eukaryota</taxon>
        <taxon>Fungi</taxon>
        <taxon>Dikarya</taxon>
        <taxon>Basidiomycota</taxon>
        <taxon>Agaricomycotina</taxon>
        <taxon>Tremellomycetes</taxon>
        <taxon>Filobasidiales</taxon>
        <taxon>Filobasidiaceae</taxon>
        <taxon>Naganishia</taxon>
    </lineage>
</organism>